<keyword evidence="3" id="KW-1185">Reference proteome</keyword>
<gene>
    <name evidence="2" type="ORF">SPPG_01003</name>
</gene>
<dbReference type="GeneID" id="27684698"/>
<feature type="region of interest" description="Disordered" evidence="1">
    <location>
        <begin position="363"/>
        <end position="434"/>
    </location>
</feature>
<name>A0A0L0HR09_SPIPD</name>
<dbReference type="RefSeq" id="XP_016611561.1">
    <property type="nucleotide sequence ID" value="XM_016749328.1"/>
</dbReference>
<feature type="compositionally biased region" description="Basic and acidic residues" evidence="1">
    <location>
        <begin position="247"/>
        <end position="259"/>
    </location>
</feature>
<protein>
    <recommendedName>
        <fullName evidence="4">Gti1/Pac2 family protein</fullName>
    </recommendedName>
</protein>
<dbReference type="eggNOG" id="KOG4476">
    <property type="taxonomic scope" value="Eukaryota"/>
</dbReference>
<dbReference type="GO" id="GO:0003677">
    <property type="term" value="F:DNA binding"/>
    <property type="evidence" value="ECO:0007669"/>
    <property type="project" value="TreeGrafter"/>
</dbReference>
<dbReference type="EMBL" id="KQ257451">
    <property type="protein sequence ID" value="KND03522.1"/>
    <property type="molecule type" value="Genomic_DNA"/>
</dbReference>
<dbReference type="InterPro" id="IPR018608">
    <property type="entry name" value="Gti1/Pac2"/>
</dbReference>
<dbReference type="Pfam" id="PF09729">
    <property type="entry name" value="Gti1_Pac2"/>
    <property type="match status" value="1"/>
</dbReference>
<dbReference type="VEuPathDB" id="FungiDB:SPPG_01003"/>
<feature type="compositionally biased region" description="Polar residues" evidence="1">
    <location>
        <begin position="260"/>
        <end position="278"/>
    </location>
</feature>
<feature type="region of interest" description="Disordered" evidence="1">
    <location>
        <begin position="467"/>
        <end position="511"/>
    </location>
</feature>
<dbReference type="InParanoid" id="A0A0L0HR09"/>
<dbReference type="PANTHER" id="PTHR28027">
    <property type="entry name" value="TRANSCRIPTIONAL REGULATOR MIT1"/>
    <property type="match status" value="1"/>
</dbReference>
<evidence type="ECO:0008006" key="4">
    <source>
        <dbReference type="Google" id="ProtNLM"/>
    </source>
</evidence>
<dbReference type="OrthoDB" id="5572844at2759"/>
<feature type="compositionally biased region" description="Basic and acidic residues" evidence="1">
    <location>
        <begin position="222"/>
        <end position="235"/>
    </location>
</feature>
<dbReference type="OMA" id="NYEAVPY"/>
<sequence>MTMESFHGFVNSPNDALLLFEACRLQRLKRVQRRLSESERLAYVRSGSVFVWDEEESGIKRWTDGKHWSPSRINGSFLIYREVEARKHKMPGAAEEKVEYVIKEDGLTKKAISITTSDGRKQHLVSYYTREELQTKKLESPAELPMFADVVISTDIYPEFMPEHPQSSASSIRSSVSSFSAASLASQSSSEFRPTYVPISKHRPRHHRDASPYRYETAQNKRSYDDFPRPSHDSGKQMSIYSISSMDDGRSYRSYDTRSYDNQSILSMDNQSIRSFGSSGRPDEGERSDTLNDNIHKGYQVVMPGVQQDANIFPSQSPNMSGTSHGSANLNRAHSGSPRASPPQLHRSPSIISAFSVMTAPPDIDRQARPQNTTPLRAPSVRSLPIGLIDGAARSGSPREGLVLPPPKPDHSHGHHHFSPSHDSTNSATSAPVSKLPPMFLAHSNWTPDTDYSRRAGSLEGVVGAAASNGKSYSAGSSPKIDTMDMDWEPGGSANTSGDPMTGVETTRHGF</sequence>
<organism evidence="2 3">
    <name type="scientific">Spizellomyces punctatus (strain DAOM BR117)</name>
    <dbReference type="NCBI Taxonomy" id="645134"/>
    <lineage>
        <taxon>Eukaryota</taxon>
        <taxon>Fungi</taxon>
        <taxon>Fungi incertae sedis</taxon>
        <taxon>Chytridiomycota</taxon>
        <taxon>Chytridiomycota incertae sedis</taxon>
        <taxon>Chytridiomycetes</taxon>
        <taxon>Spizellomycetales</taxon>
        <taxon>Spizellomycetaceae</taxon>
        <taxon>Spizellomyces</taxon>
    </lineage>
</organism>
<dbReference type="Proteomes" id="UP000053201">
    <property type="component" value="Unassembled WGS sequence"/>
</dbReference>
<accession>A0A0L0HR09</accession>
<feature type="compositionally biased region" description="Polar residues" evidence="1">
    <location>
        <begin position="310"/>
        <end position="334"/>
    </location>
</feature>
<feature type="compositionally biased region" description="Polar residues" evidence="1">
    <location>
        <begin position="236"/>
        <end position="245"/>
    </location>
</feature>
<feature type="region of interest" description="Disordered" evidence="1">
    <location>
        <begin position="310"/>
        <end position="347"/>
    </location>
</feature>
<dbReference type="PANTHER" id="PTHR28027:SF1">
    <property type="entry name" value="CAMP INDEPENDENT REGULATORY PROTEIN (AFU_ORTHOLOGUE AFUA_3G09640)"/>
    <property type="match status" value="1"/>
</dbReference>
<evidence type="ECO:0000313" key="2">
    <source>
        <dbReference type="EMBL" id="KND03522.1"/>
    </source>
</evidence>
<evidence type="ECO:0000313" key="3">
    <source>
        <dbReference type="Proteomes" id="UP000053201"/>
    </source>
</evidence>
<feature type="region of interest" description="Disordered" evidence="1">
    <location>
        <begin position="192"/>
        <end position="292"/>
    </location>
</feature>
<reference evidence="2 3" key="1">
    <citation type="submission" date="2009-08" db="EMBL/GenBank/DDBJ databases">
        <title>The Genome Sequence of Spizellomyces punctatus strain DAOM BR117.</title>
        <authorList>
            <consortium name="The Broad Institute Genome Sequencing Platform"/>
            <person name="Russ C."/>
            <person name="Cuomo C."/>
            <person name="Shea T."/>
            <person name="Young S.K."/>
            <person name="Zeng Q."/>
            <person name="Koehrsen M."/>
            <person name="Haas B."/>
            <person name="Borodovsky M."/>
            <person name="Guigo R."/>
            <person name="Alvarado L."/>
            <person name="Berlin A."/>
            <person name="Bochicchio J."/>
            <person name="Borenstein D."/>
            <person name="Chapman S."/>
            <person name="Chen Z."/>
            <person name="Engels R."/>
            <person name="Freedman E."/>
            <person name="Gellesch M."/>
            <person name="Goldberg J."/>
            <person name="Griggs A."/>
            <person name="Gujja S."/>
            <person name="Heiman D."/>
            <person name="Hepburn T."/>
            <person name="Howarth C."/>
            <person name="Jen D."/>
            <person name="Larson L."/>
            <person name="Lewis B."/>
            <person name="Mehta T."/>
            <person name="Park D."/>
            <person name="Pearson M."/>
            <person name="Roberts A."/>
            <person name="Saif S."/>
            <person name="Shenoy N."/>
            <person name="Sisk P."/>
            <person name="Stolte C."/>
            <person name="Sykes S."/>
            <person name="Thomson T."/>
            <person name="Walk T."/>
            <person name="White J."/>
            <person name="Yandava C."/>
            <person name="Burger G."/>
            <person name="Gray M.W."/>
            <person name="Holland P.W.H."/>
            <person name="King N."/>
            <person name="Lang F.B.F."/>
            <person name="Roger A.J."/>
            <person name="Ruiz-Trillo I."/>
            <person name="Lander E."/>
            <person name="Nusbaum C."/>
        </authorList>
    </citation>
    <scope>NUCLEOTIDE SEQUENCE [LARGE SCALE GENOMIC DNA]</scope>
    <source>
        <strain evidence="2 3">DAOM BR117</strain>
    </source>
</reference>
<dbReference type="AlphaFoldDB" id="A0A0L0HR09"/>
<evidence type="ECO:0000256" key="1">
    <source>
        <dbReference type="SAM" id="MobiDB-lite"/>
    </source>
</evidence>
<feature type="compositionally biased region" description="Basic and acidic residues" evidence="1">
    <location>
        <begin position="281"/>
        <end position="292"/>
    </location>
</feature>
<proteinExistence type="predicted"/>